<name>A0A0N8GQK2_9CHLR</name>
<dbReference type="Proteomes" id="UP000050544">
    <property type="component" value="Unassembled WGS sequence"/>
</dbReference>
<dbReference type="PANTHER" id="PTHR33169">
    <property type="entry name" value="PADR-FAMILY TRANSCRIPTIONAL REGULATOR"/>
    <property type="match status" value="1"/>
</dbReference>
<dbReference type="OrthoDB" id="68816at2"/>
<sequence>MPLPEDEAHELLLLGILRHGPMHGYALNTWIAHNWEACTALKKPTAYYLLNKMTHRGWVTWDEDQRSRGPQRRIYHLTPEGEIAFWHLLRKNLSTHQPVYFAGDVGLSFLDVLSPDEARSLLQSRLEQVRARQRALQNAPVHPGTAALALEHQRYHLAAEAQWLEHLLERLSTQFCLTEESHG</sequence>
<feature type="domain" description="Transcription regulator PadR N-terminal" evidence="1">
    <location>
        <begin position="13"/>
        <end position="83"/>
    </location>
</feature>
<reference evidence="2 3" key="1">
    <citation type="submission" date="2015-07" db="EMBL/GenBank/DDBJ databases">
        <title>Whole genome sequence of Thermanaerothrix daxensis DSM 23592.</title>
        <authorList>
            <person name="Hemp J."/>
            <person name="Ward L.M."/>
            <person name="Pace L.A."/>
            <person name="Fischer W.W."/>
        </authorList>
    </citation>
    <scope>NUCLEOTIDE SEQUENCE [LARGE SCALE GENOMIC DNA]</scope>
    <source>
        <strain evidence="2 3">GNS-1</strain>
    </source>
</reference>
<dbReference type="EMBL" id="LGKO01000002">
    <property type="protein sequence ID" value="KPL83930.1"/>
    <property type="molecule type" value="Genomic_DNA"/>
</dbReference>
<protein>
    <recommendedName>
        <fullName evidence="1">Transcription regulator PadR N-terminal domain-containing protein</fullName>
    </recommendedName>
</protein>
<dbReference type="Gene3D" id="1.10.10.10">
    <property type="entry name" value="Winged helix-like DNA-binding domain superfamily/Winged helix DNA-binding domain"/>
    <property type="match status" value="1"/>
</dbReference>
<dbReference type="Pfam" id="PF03551">
    <property type="entry name" value="PadR"/>
    <property type="match status" value="1"/>
</dbReference>
<evidence type="ECO:0000259" key="1">
    <source>
        <dbReference type="Pfam" id="PF03551"/>
    </source>
</evidence>
<dbReference type="InterPro" id="IPR005149">
    <property type="entry name" value="Tscrpt_reg_PadR_N"/>
</dbReference>
<dbReference type="AlphaFoldDB" id="A0A0N8GQK2"/>
<dbReference type="RefSeq" id="WP_054520346.1">
    <property type="nucleotide sequence ID" value="NZ_LGKO01000002.1"/>
</dbReference>
<dbReference type="SUPFAM" id="SSF46785">
    <property type="entry name" value="Winged helix' DNA-binding domain"/>
    <property type="match status" value="1"/>
</dbReference>
<dbReference type="InterPro" id="IPR036390">
    <property type="entry name" value="WH_DNA-bd_sf"/>
</dbReference>
<dbReference type="STRING" id="869279.SE15_01585"/>
<organism evidence="2 3">
    <name type="scientific">Thermanaerothrix daxensis</name>
    <dbReference type="NCBI Taxonomy" id="869279"/>
    <lineage>
        <taxon>Bacteria</taxon>
        <taxon>Bacillati</taxon>
        <taxon>Chloroflexota</taxon>
        <taxon>Anaerolineae</taxon>
        <taxon>Anaerolineales</taxon>
        <taxon>Anaerolineaceae</taxon>
        <taxon>Thermanaerothrix</taxon>
    </lineage>
</organism>
<dbReference type="InterPro" id="IPR036388">
    <property type="entry name" value="WH-like_DNA-bd_sf"/>
</dbReference>
<keyword evidence="3" id="KW-1185">Reference proteome</keyword>
<dbReference type="PANTHER" id="PTHR33169:SF27">
    <property type="entry name" value="TRANSCRIPTIONAL REGULATOR PADR FAMILY PROTEIN"/>
    <property type="match status" value="1"/>
</dbReference>
<gene>
    <name evidence="2" type="ORF">SE15_01585</name>
</gene>
<dbReference type="InterPro" id="IPR052509">
    <property type="entry name" value="Metal_resp_DNA-bind_regulator"/>
</dbReference>
<accession>A0A0N8GQK2</accession>
<evidence type="ECO:0000313" key="2">
    <source>
        <dbReference type="EMBL" id="KPL83930.1"/>
    </source>
</evidence>
<evidence type="ECO:0000313" key="3">
    <source>
        <dbReference type="Proteomes" id="UP000050544"/>
    </source>
</evidence>
<proteinExistence type="predicted"/>
<comment type="caution">
    <text evidence="2">The sequence shown here is derived from an EMBL/GenBank/DDBJ whole genome shotgun (WGS) entry which is preliminary data.</text>
</comment>